<proteinExistence type="predicted"/>
<evidence type="ECO:0000256" key="1">
    <source>
        <dbReference type="SAM" id="MobiDB-lite"/>
    </source>
</evidence>
<feature type="compositionally biased region" description="Gly residues" evidence="1">
    <location>
        <begin position="9"/>
        <end position="21"/>
    </location>
</feature>
<organism evidence="2 3">
    <name type="scientific">Kipferlia bialata</name>
    <dbReference type="NCBI Taxonomy" id="797122"/>
    <lineage>
        <taxon>Eukaryota</taxon>
        <taxon>Metamonada</taxon>
        <taxon>Carpediemonas-like organisms</taxon>
        <taxon>Kipferlia</taxon>
    </lineage>
</organism>
<gene>
    <name evidence="2" type="ORF">KIPB_012016</name>
</gene>
<accession>A0A9K3D5L2</accession>
<dbReference type="AlphaFoldDB" id="A0A9K3D5L2"/>
<dbReference type="Proteomes" id="UP000265618">
    <property type="component" value="Unassembled WGS sequence"/>
</dbReference>
<name>A0A9K3D5L2_9EUKA</name>
<protein>
    <submittedName>
        <fullName evidence="2">Uncharacterized protein</fullName>
    </submittedName>
</protein>
<feature type="non-terminal residue" evidence="2">
    <location>
        <position position="1"/>
    </location>
</feature>
<evidence type="ECO:0000313" key="3">
    <source>
        <dbReference type="Proteomes" id="UP000265618"/>
    </source>
</evidence>
<keyword evidence="3" id="KW-1185">Reference proteome</keyword>
<feature type="region of interest" description="Disordered" evidence="1">
    <location>
        <begin position="1"/>
        <end position="39"/>
    </location>
</feature>
<reference evidence="2 3" key="1">
    <citation type="journal article" date="2018" name="PLoS ONE">
        <title>The draft genome of Kipferlia bialata reveals reductive genome evolution in fornicate parasites.</title>
        <authorList>
            <person name="Tanifuji G."/>
            <person name="Takabayashi S."/>
            <person name="Kume K."/>
            <person name="Takagi M."/>
            <person name="Nakayama T."/>
            <person name="Kamikawa R."/>
            <person name="Inagaki Y."/>
            <person name="Hashimoto T."/>
        </authorList>
    </citation>
    <scope>NUCLEOTIDE SEQUENCE [LARGE SCALE GENOMIC DNA]</scope>
    <source>
        <strain evidence="2">NY0173</strain>
    </source>
</reference>
<dbReference type="EMBL" id="BDIP01005135">
    <property type="protein sequence ID" value="GIQ89523.1"/>
    <property type="molecule type" value="Genomic_DNA"/>
</dbReference>
<evidence type="ECO:0000313" key="2">
    <source>
        <dbReference type="EMBL" id="GIQ89523.1"/>
    </source>
</evidence>
<sequence>LLDRKHLVAGGGPASSGGEGDGQCQADPSGPVAPVSQAGGEDFQTLNQGVQQQGLAMRVATLETQLKAAHDQMGSLMGMAQVRVAEESTGDRERTEAALTQLREAHAAEVQALTDIHRSELEACREHMGAGPAVEAHDRAQIVSEATAAFRSELETALGQVAQAQAQVCALEAERDSAVQRAADLAAEVERQAKSLGLVSRVTAARPGMDDEVYEAIEEVASALDDR</sequence>
<comment type="caution">
    <text evidence="2">The sequence shown here is derived from an EMBL/GenBank/DDBJ whole genome shotgun (WGS) entry which is preliminary data.</text>
</comment>